<accession>A0ABQ4MF63</accession>
<dbReference type="SUPFAM" id="SSF55729">
    <property type="entry name" value="Acyl-CoA N-acyltransferases (Nat)"/>
    <property type="match status" value="1"/>
</dbReference>
<name>A0ABQ4MF63_9BACL</name>
<dbReference type="Proteomes" id="UP000679992">
    <property type="component" value="Unassembled WGS sequence"/>
</dbReference>
<gene>
    <name evidence="2" type="ORF">J42TS3_36690</name>
</gene>
<organism evidence="2 3">
    <name type="scientific">Paenibacillus vini</name>
    <dbReference type="NCBI Taxonomy" id="1476024"/>
    <lineage>
        <taxon>Bacteria</taxon>
        <taxon>Bacillati</taxon>
        <taxon>Bacillota</taxon>
        <taxon>Bacilli</taxon>
        <taxon>Bacillales</taxon>
        <taxon>Paenibacillaceae</taxon>
        <taxon>Paenibacillus</taxon>
    </lineage>
</organism>
<evidence type="ECO:0000313" key="2">
    <source>
        <dbReference type="EMBL" id="GIP54634.1"/>
    </source>
</evidence>
<dbReference type="RefSeq" id="WP_213655862.1">
    <property type="nucleotide sequence ID" value="NZ_BOSL01000012.1"/>
</dbReference>
<feature type="domain" description="N-acetyltransferase" evidence="1">
    <location>
        <begin position="14"/>
        <end position="155"/>
    </location>
</feature>
<evidence type="ECO:0000313" key="3">
    <source>
        <dbReference type="Proteomes" id="UP000679992"/>
    </source>
</evidence>
<dbReference type="CDD" id="cd04301">
    <property type="entry name" value="NAT_SF"/>
    <property type="match status" value="1"/>
</dbReference>
<evidence type="ECO:0000259" key="1">
    <source>
        <dbReference type="PROSITE" id="PS51186"/>
    </source>
</evidence>
<proteinExistence type="predicted"/>
<dbReference type="Pfam" id="PF00583">
    <property type="entry name" value="Acetyltransf_1"/>
    <property type="match status" value="1"/>
</dbReference>
<protein>
    <recommendedName>
        <fullName evidence="1">N-acetyltransferase domain-containing protein</fullName>
    </recommendedName>
</protein>
<dbReference type="InterPro" id="IPR016181">
    <property type="entry name" value="Acyl_CoA_acyltransferase"/>
</dbReference>
<dbReference type="InterPro" id="IPR000182">
    <property type="entry name" value="GNAT_dom"/>
</dbReference>
<dbReference type="EMBL" id="BOSL01000012">
    <property type="protein sequence ID" value="GIP54634.1"/>
    <property type="molecule type" value="Genomic_DNA"/>
</dbReference>
<sequence>MIERLSLQDHDMVEQLWSLQHVAYRLEAAAIGLKEYPPLPETFDSLRSSVGEDFYGEVSADGELLGAIVTTPAASPACLEISRLMIHPDHLRQGIGASLLKYVIDHHPDIRSFVVTAGTLNVPAVSLYRKFGFLPGESVTSSTGAGLTVFRYHRP</sequence>
<comment type="caution">
    <text evidence="2">The sequence shown here is derived from an EMBL/GenBank/DDBJ whole genome shotgun (WGS) entry which is preliminary data.</text>
</comment>
<reference evidence="2 3" key="1">
    <citation type="submission" date="2021-03" db="EMBL/GenBank/DDBJ databases">
        <title>Antimicrobial resistance genes in bacteria isolated from Japanese honey, and their potential for conferring macrolide and lincosamide resistance in the American foulbrood pathogen Paenibacillus larvae.</title>
        <authorList>
            <person name="Okamoto M."/>
            <person name="Kumagai M."/>
            <person name="Kanamori H."/>
            <person name="Takamatsu D."/>
        </authorList>
    </citation>
    <scope>NUCLEOTIDE SEQUENCE [LARGE SCALE GENOMIC DNA]</scope>
    <source>
        <strain evidence="2 3">J42TS3</strain>
    </source>
</reference>
<dbReference type="Gene3D" id="3.40.630.30">
    <property type="match status" value="1"/>
</dbReference>
<keyword evidence="3" id="KW-1185">Reference proteome</keyword>
<dbReference type="PROSITE" id="PS51186">
    <property type="entry name" value="GNAT"/>
    <property type="match status" value="1"/>
</dbReference>